<dbReference type="InterPro" id="IPR029058">
    <property type="entry name" value="AB_hydrolase_fold"/>
</dbReference>
<dbReference type="GO" id="GO:0047570">
    <property type="term" value="F:3-oxoadipate enol-lactonase activity"/>
    <property type="evidence" value="ECO:0007669"/>
    <property type="project" value="UniProtKB-EC"/>
</dbReference>
<sequence>MSGDRTKSVESTSAGPVTIYRAGSGDPVVLLHGNGHSVHEFERSLPLLIPRFALIGWDMPGHGASNEADAALSIDERASVLGEILARQAIGPAVLVGNSIGAFIAAALAARAPERVKALLLVEMQVRPRAWWDAAWPLVDRMFGTPQQDFDAVQARLCSPLAADLLARWNSDRARAGAGAMIAAMEAIRAHDVMATLAALTVPTHFLFGEKGPAAECAPAALDCVAHATSEIVPGAGHFVSIDQPAAFAAAVERAAQAQGDC</sequence>
<dbReference type="EC" id="3.1.1.24" evidence="2"/>
<keyword evidence="3" id="KW-1185">Reference proteome</keyword>
<proteinExistence type="predicted"/>
<feature type="domain" description="AB hydrolase-1" evidence="1">
    <location>
        <begin position="27"/>
        <end position="150"/>
    </location>
</feature>
<accession>A0AA86GVV4</accession>
<gene>
    <name evidence="2" type="ORF">SGRAN_3516</name>
</gene>
<dbReference type="KEGG" id="sgi:SGRAN_3516"/>
<name>A0AA86GVV4_9SPHN</name>
<dbReference type="RefSeq" id="WP_067185836.1">
    <property type="nucleotide sequence ID" value="NZ_CP012199.1"/>
</dbReference>
<keyword evidence="2" id="KW-0378">Hydrolase</keyword>
<dbReference type="PRINTS" id="PR00111">
    <property type="entry name" value="ABHYDROLASE"/>
</dbReference>
<dbReference type="AlphaFoldDB" id="A0AA86GVV4"/>
<evidence type="ECO:0000259" key="1">
    <source>
        <dbReference type="Pfam" id="PF00561"/>
    </source>
</evidence>
<dbReference type="Pfam" id="PF00561">
    <property type="entry name" value="Abhydrolase_1"/>
    <property type="match status" value="1"/>
</dbReference>
<evidence type="ECO:0000313" key="2">
    <source>
        <dbReference type="EMBL" id="AMG75858.1"/>
    </source>
</evidence>
<dbReference type="InterPro" id="IPR000073">
    <property type="entry name" value="AB_hydrolase_1"/>
</dbReference>
<dbReference type="Proteomes" id="UP000058599">
    <property type="component" value="Chromosome"/>
</dbReference>
<reference evidence="2 3" key="1">
    <citation type="journal article" date="2016" name="BMC Genomics">
        <title>Genomic analysis of the nitrate-respiring Sphingopyxis granuli (formerly Sphingomonas macrogoltabida) strain TFA.</title>
        <authorList>
            <person name="Garcia-Romero I."/>
            <person name="Perez-Pulido A.J."/>
            <person name="Gonzalez-Flores Y.E."/>
            <person name="Reyes-Ramirez F."/>
            <person name="Santero E."/>
            <person name="Floriano B."/>
        </authorList>
    </citation>
    <scope>NUCLEOTIDE SEQUENCE [LARGE SCALE GENOMIC DNA]</scope>
    <source>
        <strain evidence="2 3">TFA</strain>
    </source>
</reference>
<dbReference type="InterPro" id="IPR050266">
    <property type="entry name" value="AB_hydrolase_sf"/>
</dbReference>
<organism evidence="2 3">
    <name type="scientific">Sphingopyxis granuli</name>
    <dbReference type="NCBI Taxonomy" id="267128"/>
    <lineage>
        <taxon>Bacteria</taxon>
        <taxon>Pseudomonadati</taxon>
        <taxon>Pseudomonadota</taxon>
        <taxon>Alphaproteobacteria</taxon>
        <taxon>Sphingomonadales</taxon>
        <taxon>Sphingomonadaceae</taxon>
        <taxon>Sphingopyxis</taxon>
    </lineage>
</organism>
<evidence type="ECO:0000313" key="3">
    <source>
        <dbReference type="Proteomes" id="UP000058599"/>
    </source>
</evidence>
<dbReference type="PANTHER" id="PTHR43798">
    <property type="entry name" value="MONOACYLGLYCEROL LIPASE"/>
    <property type="match status" value="1"/>
</dbReference>
<dbReference type="EMBL" id="CP012199">
    <property type="protein sequence ID" value="AMG75858.1"/>
    <property type="molecule type" value="Genomic_DNA"/>
</dbReference>
<dbReference type="Gene3D" id="3.40.50.1820">
    <property type="entry name" value="alpha/beta hydrolase"/>
    <property type="match status" value="1"/>
</dbReference>
<dbReference type="SUPFAM" id="SSF53474">
    <property type="entry name" value="alpha/beta-Hydrolases"/>
    <property type="match status" value="1"/>
</dbReference>
<protein>
    <submittedName>
        <fullName evidence="2">Beta-ketoadipate enol-lactone hydrolase</fullName>
        <ecNumber evidence="2">3.1.1.24</ecNumber>
    </submittedName>
</protein>